<gene>
    <name evidence="1" type="ORF">KL86PLE_130269</name>
</gene>
<evidence type="ECO:0000313" key="1">
    <source>
        <dbReference type="EMBL" id="SCM74575.1"/>
    </source>
</evidence>
<organism evidence="1">
    <name type="scientific">uncultured Pleomorphomonas sp</name>
    <dbReference type="NCBI Taxonomy" id="442121"/>
    <lineage>
        <taxon>Bacteria</taxon>
        <taxon>Pseudomonadati</taxon>
        <taxon>Pseudomonadota</taxon>
        <taxon>Alphaproteobacteria</taxon>
        <taxon>Hyphomicrobiales</taxon>
        <taxon>Pleomorphomonadaceae</taxon>
        <taxon>Pleomorphomonas</taxon>
        <taxon>environmental samples</taxon>
    </lineage>
</organism>
<name>A0A212LAM2_9HYPH</name>
<dbReference type="EMBL" id="FMJD01000005">
    <property type="protein sequence ID" value="SCM74575.1"/>
    <property type="molecule type" value="Genomic_DNA"/>
</dbReference>
<protein>
    <submittedName>
        <fullName evidence="1">Uncharacterized protein</fullName>
    </submittedName>
</protein>
<sequence length="130" mass="14163">MPQGPFRGRPRRSMQRNPLARFALGRGDLGRRHLAGELATIAGGALRSAESGDVEPLVGFDEVLLDLAADRVHHAEFVKDIAGGAGAAGHLIDRIQFKTSHDDIPCLRIVRGLLPRLSVFRRCDHAEPID</sequence>
<proteinExistence type="predicted"/>
<accession>A0A212LAM2</accession>
<dbReference type="AlphaFoldDB" id="A0A212LAM2"/>
<reference evidence="1" key="1">
    <citation type="submission" date="2016-08" db="EMBL/GenBank/DDBJ databases">
        <authorList>
            <person name="Seilhamer J.J."/>
        </authorList>
    </citation>
    <scope>NUCLEOTIDE SEQUENCE</scope>
    <source>
        <strain evidence="1">86</strain>
    </source>
</reference>